<gene>
    <name evidence="12" type="ORF">A4U43_C05F30420</name>
</gene>
<feature type="compositionally biased region" description="Low complexity" evidence="9">
    <location>
        <begin position="324"/>
        <end position="333"/>
    </location>
</feature>
<evidence type="ECO:0000256" key="7">
    <source>
        <dbReference type="ARBA" id="ARBA00023065"/>
    </source>
</evidence>
<dbReference type="Proteomes" id="UP000243459">
    <property type="component" value="Chromosome 5"/>
</dbReference>
<protein>
    <submittedName>
        <fullName evidence="12">Uncharacterized protein</fullName>
    </submittedName>
</protein>
<sequence>MGFWVTTLIFVLAGVVACLSALLCCNRGSSTNLFHLTLLITATICCWMMWAIVYLAQMRPLIVPVLSEDAPPVAKRRGGPGGLSKVCGVSPELQAIVGEPAMPRTQDTGPDAKKLKTEDVGTATEPDAHEQPLIISASEQPAVNAATEQLVVKSASEEPVVVSDTLAMFLGAEAKEMLQSEALKHILDYVKDNHLEVQSATNTFQESNIEEKSNEPQKEISGAVEAIAITEPASEQPTNEEQPNGSTDHHQEPEQKQVEEPTAEPETKEAVATEETTKTEEAKTEEATAEEAKEEQKADDQEVAIEEPTKEVTTEVPAEEKTAEPIQEAAAAAEEAKGATEEEKPVAVEEKEEESKGAPTEKSEE</sequence>
<feature type="compositionally biased region" description="Basic and acidic residues" evidence="9">
    <location>
        <begin position="110"/>
        <end position="119"/>
    </location>
</feature>
<keyword evidence="5" id="KW-0375">Hydrogen ion transport</keyword>
<dbReference type="PANTHER" id="PTHR12263:SF0">
    <property type="entry name" value="V-TYPE PROTON ATPASE SUBUNIT"/>
    <property type="match status" value="1"/>
</dbReference>
<evidence type="ECO:0000256" key="3">
    <source>
        <dbReference type="ARBA" id="ARBA00022448"/>
    </source>
</evidence>
<dbReference type="GO" id="GO:0046961">
    <property type="term" value="F:proton-transporting ATPase activity, rotational mechanism"/>
    <property type="evidence" value="ECO:0007669"/>
    <property type="project" value="InterPro"/>
</dbReference>
<evidence type="ECO:0000313" key="13">
    <source>
        <dbReference type="Proteomes" id="UP000243459"/>
    </source>
</evidence>
<dbReference type="AlphaFoldDB" id="A0A5P1EVQ6"/>
<keyword evidence="4 10" id="KW-0812">Transmembrane</keyword>
<dbReference type="GO" id="GO:0012505">
    <property type="term" value="C:endomembrane system"/>
    <property type="evidence" value="ECO:0007669"/>
    <property type="project" value="UniProtKB-SubCell"/>
</dbReference>
<evidence type="ECO:0000256" key="9">
    <source>
        <dbReference type="SAM" id="MobiDB-lite"/>
    </source>
</evidence>
<feature type="signal peptide" evidence="11">
    <location>
        <begin position="1"/>
        <end position="17"/>
    </location>
</feature>
<dbReference type="PANTHER" id="PTHR12263">
    <property type="entry name" value="VACUOLAR ATP SYNTHASE SUBUNIT H"/>
    <property type="match status" value="1"/>
</dbReference>
<comment type="subcellular location">
    <subcellularLocation>
        <location evidence="1">Endomembrane system</location>
        <topology evidence="1">Multi-pass membrane protein</topology>
    </subcellularLocation>
</comment>
<dbReference type="EMBL" id="CM007385">
    <property type="protein sequence ID" value="ONK70116.1"/>
    <property type="molecule type" value="Genomic_DNA"/>
</dbReference>
<keyword evidence="13" id="KW-1185">Reference proteome</keyword>
<feature type="compositionally biased region" description="Basic and acidic residues" evidence="9">
    <location>
        <begin position="247"/>
        <end position="300"/>
    </location>
</feature>
<name>A0A5P1EVQ6_ASPOF</name>
<evidence type="ECO:0000256" key="2">
    <source>
        <dbReference type="ARBA" id="ARBA00008328"/>
    </source>
</evidence>
<reference evidence="13" key="1">
    <citation type="journal article" date="2017" name="Nat. Commun.">
        <title>The asparagus genome sheds light on the origin and evolution of a young Y chromosome.</title>
        <authorList>
            <person name="Harkess A."/>
            <person name="Zhou J."/>
            <person name="Xu C."/>
            <person name="Bowers J.E."/>
            <person name="Van der Hulst R."/>
            <person name="Ayyampalayam S."/>
            <person name="Mercati F."/>
            <person name="Riccardi P."/>
            <person name="McKain M.R."/>
            <person name="Kakrana A."/>
            <person name="Tang H."/>
            <person name="Ray J."/>
            <person name="Groenendijk J."/>
            <person name="Arikit S."/>
            <person name="Mathioni S.M."/>
            <person name="Nakano M."/>
            <person name="Shan H."/>
            <person name="Telgmann-Rauber A."/>
            <person name="Kanno A."/>
            <person name="Yue Z."/>
            <person name="Chen H."/>
            <person name="Li W."/>
            <person name="Chen Y."/>
            <person name="Xu X."/>
            <person name="Zhang Y."/>
            <person name="Luo S."/>
            <person name="Chen H."/>
            <person name="Gao J."/>
            <person name="Mao Z."/>
            <person name="Pires J.C."/>
            <person name="Luo M."/>
            <person name="Kudrna D."/>
            <person name="Wing R.A."/>
            <person name="Meyers B.C."/>
            <person name="Yi K."/>
            <person name="Kong H."/>
            <person name="Lavrijsen P."/>
            <person name="Sunseri F."/>
            <person name="Falavigna A."/>
            <person name="Ye Y."/>
            <person name="Leebens-Mack J.H."/>
            <person name="Chen G."/>
        </authorList>
    </citation>
    <scope>NUCLEOTIDE SEQUENCE [LARGE SCALE GENOMIC DNA]</scope>
    <source>
        <strain evidence="13">cv. DH0086</strain>
    </source>
</reference>
<accession>A0A5P1EVQ6</accession>
<dbReference type="Gramene" id="ONK70116">
    <property type="protein sequence ID" value="ONK70116"/>
    <property type="gene ID" value="A4U43_C05F30420"/>
</dbReference>
<dbReference type="InterPro" id="IPR008389">
    <property type="entry name" value="ATPase_V0-cplx_e1/e2_su"/>
</dbReference>
<keyword evidence="7" id="KW-0406">Ion transport</keyword>
<dbReference type="InterPro" id="IPR036885">
    <property type="entry name" value="SWIB_MDM2_dom_sf"/>
</dbReference>
<evidence type="ECO:0000256" key="1">
    <source>
        <dbReference type="ARBA" id="ARBA00004127"/>
    </source>
</evidence>
<feature type="transmembrane region" description="Helical" evidence="10">
    <location>
        <begin position="34"/>
        <end position="56"/>
    </location>
</feature>
<evidence type="ECO:0000313" key="12">
    <source>
        <dbReference type="EMBL" id="ONK70116.1"/>
    </source>
</evidence>
<dbReference type="Pfam" id="PF05493">
    <property type="entry name" value="ATP_synt_H"/>
    <property type="match status" value="1"/>
</dbReference>
<keyword evidence="3" id="KW-0813">Transport</keyword>
<evidence type="ECO:0000256" key="11">
    <source>
        <dbReference type="SAM" id="SignalP"/>
    </source>
</evidence>
<proteinExistence type="inferred from homology"/>
<keyword evidence="8 10" id="KW-0472">Membrane</keyword>
<feature type="compositionally biased region" description="Basic and acidic residues" evidence="9">
    <location>
        <begin position="334"/>
        <end position="365"/>
    </location>
</feature>
<dbReference type="Gene3D" id="1.10.245.10">
    <property type="entry name" value="SWIB/MDM2 domain"/>
    <property type="match status" value="1"/>
</dbReference>
<organism evidence="12 13">
    <name type="scientific">Asparagus officinalis</name>
    <name type="common">Garden asparagus</name>
    <dbReference type="NCBI Taxonomy" id="4686"/>
    <lineage>
        <taxon>Eukaryota</taxon>
        <taxon>Viridiplantae</taxon>
        <taxon>Streptophyta</taxon>
        <taxon>Embryophyta</taxon>
        <taxon>Tracheophyta</taxon>
        <taxon>Spermatophyta</taxon>
        <taxon>Magnoliopsida</taxon>
        <taxon>Liliopsida</taxon>
        <taxon>Asparagales</taxon>
        <taxon>Asparagaceae</taxon>
        <taxon>Asparagoideae</taxon>
        <taxon>Asparagus</taxon>
    </lineage>
</organism>
<feature type="chain" id="PRO_5024429407" evidence="11">
    <location>
        <begin position="18"/>
        <end position="365"/>
    </location>
</feature>
<comment type="similarity">
    <text evidence="2">Belongs to the V-ATPase e1/e2 subunit family.</text>
</comment>
<evidence type="ECO:0000256" key="8">
    <source>
        <dbReference type="ARBA" id="ARBA00023136"/>
    </source>
</evidence>
<dbReference type="GO" id="GO:0033179">
    <property type="term" value="C:proton-transporting V-type ATPase, V0 domain"/>
    <property type="evidence" value="ECO:0007669"/>
    <property type="project" value="InterPro"/>
</dbReference>
<keyword evidence="11" id="KW-0732">Signal</keyword>
<evidence type="ECO:0000256" key="6">
    <source>
        <dbReference type="ARBA" id="ARBA00022989"/>
    </source>
</evidence>
<feature type="compositionally biased region" description="Basic and acidic residues" evidence="9">
    <location>
        <begin position="307"/>
        <end position="323"/>
    </location>
</feature>
<keyword evidence="6 10" id="KW-1133">Transmembrane helix</keyword>
<feature type="compositionally biased region" description="Polar residues" evidence="9">
    <location>
        <begin position="233"/>
        <end position="246"/>
    </location>
</feature>
<feature type="region of interest" description="Disordered" evidence="9">
    <location>
        <begin position="100"/>
        <end position="126"/>
    </location>
</feature>
<feature type="region of interest" description="Disordered" evidence="9">
    <location>
        <begin position="231"/>
        <end position="365"/>
    </location>
</feature>
<evidence type="ECO:0000256" key="4">
    <source>
        <dbReference type="ARBA" id="ARBA00022692"/>
    </source>
</evidence>
<evidence type="ECO:0000256" key="5">
    <source>
        <dbReference type="ARBA" id="ARBA00022781"/>
    </source>
</evidence>
<evidence type="ECO:0000256" key="10">
    <source>
        <dbReference type="SAM" id="Phobius"/>
    </source>
</evidence>